<evidence type="ECO:0000313" key="3">
    <source>
        <dbReference type="EMBL" id="KPY46332.1"/>
    </source>
</evidence>
<organism evidence="3 4">
    <name type="scientific">Pseudomonas syringae pv. ribicola</name>
    <dbReference type="NCBI Taxonomy" id="55398"/>
    <lineage>
        <taxon>Bacteria</taxon>
        <taxon>Pseudomonadati</taxon>
        <taxon>Pseudomonadota</taxon>
        <taxon>Gammaproteobacteria</taxon>
        <taxon>Pseudomonadales</taxon>
        <taxon>Pseudomonadaceae</taxon>
        <taxon>Pseudomonas</taxon>
    </lineage>
</organism>
<feature type="domain" description="Hda lid" evidence="2">
    <location>
        <begin position="200"/>
        <end position="264"/>
    </location>
</feature>
<gene>
    <name evidence="3" type="ORF">ALO47_04567</name>
</gene>
<dbReference type="GO" id="GO:0003743">
    <property type="term" value="F:translation initiation factor activity"/>
    <property type="evidence" value="ECO:0007669"/>
    <property type="project" value="UniProtKB-KW"/>
</dbReference>
<protein>
    <submittedName>
        <fullName evidence="3">DNA replication initiation factor</fullName>
    </submittedName>
</protein>
<dbReference type="InterPro" id="IPR013317">
    <property type="entry name" value="DnaA_dom"/>
</dbReference>
<keyword evidence="3" id="KW-0396">Initiation factor</keyword>
<proteinExistence type="predicted"/>
<dbReference type="EMBL" id="LJRF01000123">
    <property type="protein sequence ID" value="KPY46332.1"/>
    <property type="molecule type" value="Genomic_DNA"/>
</dbReference>
<dbReference type="AlphaFoldDB" id="A0A0P9YFX7"/>
<evidence type="ECO:0000313" key="4">
    <source>
        <dbReference type="Proteomes" id="UP000050554"/>
    </source>
</evidence>
<dbReference type="PATRIC" id="fig|55398.3.peg.1193"/>
<dbReference type="InterPro" id="IPR055199">
    <property type="entry name" value="Hda_lid"/>
</dbReference>
<dbReference type="Pfam" id="PF22688">
    <property type="entry name" value="Hda_lid"/>
    <property type="match status" value="1"/>
</dbReference>
<dbReference type="PANTHER" id="PTHR30050">
    <property type="entry name" value="CHROMOSOMAL REPLICATION INITIATOR PROTEIN DNAA"/>
    <property type="match status" value="1"/>
</dbReference>
<dbReference type="Pfam" id="PF00308">
    <property type="entry name" value="Bac_DnaA"/>
    <property type="match status" value="1"/>
</dbReference>
<keyword evidence="3" id="KW-0648">Protein biosynthesis</keyword>
<dbReference type="GO" id="GO:0006270">
    <property type="term" value="P:DNA replication initiation"/>
    <property type="evidence" value="ECO:0007669"/>
    <property type="project" value="TreeGrafter"/>
</dbReference>
<dbReference type="Proteomes" id="UP000050554">
    <property type="component" value="Unassembled WGS sequence"/>
</dbReference>
<evidence type="ECO:0000259" key="1">
    <source>
        <dbReference type="Pfam" id="PF00308"/>
    </source>
</evidence>
<dbReference type="PANTHER" id="PTHR30050:SF5">
    <property type="entry name" value="DNAA REGULATORY INACTIVATOR HDA"/>
    <property type="match status" value="1"/>
</dbReference>
<dbReference type="Gene3D" id="3.40.50.300">
    <property type="entry name" value="P-loop containing nucleotide triphosphate hydrolases"/>
    <property type="match status" value="1"/>
</dbReference>
<reference evidence="3 4" key="1">
    <citation type="submission" date="2015-09" db="EMBL/GenBank/DDBJ databases">
        <title>Genome announcement of multiple Pseudomonas syringae strains.</title>
        <authorList>
            <person name="Thakur S."/>
            <person name="Wang P.W."/>
            <person name="Gong Y."/>
            <person name="Weir B.S."/>
            <person name="Guttman D.S."/>
        </authorList>
    </citation>
    <scope>NUCLEOTIDE SEQUENCE [LARGE SCALE GENOMIC DNA]</scope>
    <source>
        <strain evidence="3 4">ICMP3882</strain>
    </source>
</reference>
<dbReference type="InterPro" id="IPR027417">
    <property type="entry name" value="P-loop_NTPase"/>
</dbReference>
<feature type="domain" description="Chromosomal replication initiator protein DnaA ATPAse" evidence="1">
    <location>
        <begin position="46"/>
        <end position="192"/>
    </location>
</feature>
<dbReference type="GO" id="GO:0032297">
    <property type="term" value="P:negative regulation of DNA-templated DNA replication initiation"/>
    <property type="evidence" value="ECO:0007669"/>
    <property type="project" value="InterPro"/>
</dbReference>
<dbReference type="NCBIfam" id="TIGR03420">
    <property type="entry name" value="DnaA_homol_Hda"/>
    <property type="match status" value="1"/>
</dbReference>
<comment type="caution">
    <text evidence="3">The sequence shown here is derived from an EMBL/GenBank/DDBJ whole genome shotgun (WGS) entry which is preliminary data.</text>
</comment>
<dbReference type="Gene3D" id="1.10.8.60">
    <property type="match status" value="1"/>
</dbReference>
<accession>A0A0P9YFX7</accession>
<dbReference type="InterPro" id="IPR017788">
    <property type="entry name" value="Hda"/>
</dbReference>
<sequence length="266" mass="30086">MGSVALCDQRHGYKLCALYTEALGGSHEPFVSMKPIQLPLSVRLRDDATFVNYYPGANAAALGYVERLCEADAGWTESLIYLWGKDGVGRTHLLQAACLRFEQMGEPAVYLPLAEVIDEGIELFDHLEQYELVCLDDLQAVVGKPEWEEALFHLFNRLRDSGRRLLIAASKSPRELPVKLPDLKSRLTMALVFQMRGLSDEDKLRALQLRASRRGLHLTDEVGHFILTRGTRSMSALFELLERLDQASLQEKRKLTIPFLKETLGW</sequence>
<dbReference type="SUPFAM" id="SSF52540">
    <property type="entry name" value="P-loop containing nucleoside triphosphate hydrolases"/>
    <property type="match status" value="1"/>
</dbReference>
<evidence type="ECO:0000259" key="2">
    <source>
        <dbReference type="Pfam" id="PF22688"/>
    </source>
</evidence>
<name>A0A0P9YFX7_PSESI</name>